<organism evidence="1">
    <name type="scientific">Kuenenia stuttgartiensis</name>
    <dbReference type="NCBI Taxonomy" id="174633"/>
    <lineage>
        <taxon>Bacteria</taxon>
        <taxon>Pseudomonadati</taxon>
        <taxon>Planctomycetota</taxon>
        <taxon>Candidatus Brocadiia</taxon>
        <taxon>Candidatus Brocadiales</taxon>
        <taxon>Candidatus Brocadiaceae</taxon>
        <taxon>Candidatus Kuenenia</taxon>
    </lineage>
</organism>
<reference evidence="1" key="1">
    <citation type="journal article" date="2006" name="Nature">
        <title>Deciphering the evolution and metabolism of an anammox bacterium from a community genome.</title>
        <authorList>
            <person name="Strous M."/>
            <person name="Pelletier E."/>
            <person name="Mangenot S."/>
            <person name="Rattei T."/>
            <person name="Lehner A."/>
            <person name="Taylor M.W."/>
            <person name="Horn M."/>
            <person name="Daims H."/>
            <person name="Bartol-Mavel D."/>
            <person name="Wincker P."/>
            <person name="Barbe V."/>
            <person name="Fonknechten N."/>
            <person name="Vallenet D."/>
            <person name="Segurens B."/>
            <person name="Schenowitz-Truong C."/>
            <person name="Medigue C."/>
            <person name="Collingro A."/>
            <person name="Snel B."/>
            <person name="Dutilh B.E."/>
            <person name="OpDenCamp H.J.M."/>
            <person name="vanDerDrift C."/>
            <person name="Cirpus I."/>
            <person name="vanDePas-Schoonen K.T."/>
            <person name="Harhangi H.R."/>
            <person name="vanNiftrik L."/>
            <person name="Schmid M."/>
            <person name="Keltjens J."/>
            <person name="vanDeVossenberg J."/>
            <person name="Kartal B."/>
            <person name="Meier H."/>
            <person name="Frishman D."/>
            <person name="Huynen M.A."/>
            <person name="Mewes H."/>
            <person name="Weissenbach J."/>
            <person name="Jetten M.S.M."/>
            <person name="Wagner M."/>
            <person name="LePaslier D."/>
        </authorList>
    </citation>
    <scope>NUCLEOTIDE SEQUENCE</scope>
</reference>
<dbReference type="Proteomes" id="UP000501926">
    <property type="component" value="Chromosome"/>
</dbReference>
<dbReference type="EMBL" id="CP049055">
    <property type="protein sequence ID" value="QII12295.1"/>
    <property type="molecule type" value="Genomic_DNA"/>
</dbReference>
<protein>
    <submittedName>
        <fullName evidence="1">Uncharacterized protein</fullName>
    </submittedName>
</protein>
<dbReference type="AlphaFoldDB" id="Q1Q5T6"/>
<accession>Q1Q5T6</accession>
<evidence type="ECO:0000313" key="2">
    <source>
        <dbReference type="EMBL" id="QII12295.1"/>
    </source>
</evidence>
<reference evidence="2 3" key="3">
    <citation type="submission" date="2020-02" db="EMBL/GenBank/DDBJ databases">
        <title>Newly sequenced genome of strain CSTR1 showed variability in Candidatus Kuenenia stuttgartiensis genomes.</title>
        <authorList>
            <person name="Ding C."/>
            <person name="Adrian L."/>
        </authorList>
    </citation>
    <scope>NUCLEOTIDE SEQUENCE [LARGE SCALE GENOMIC DNA]</scope>
    <source>
        <strain evidence="2 3">CSTR1</strain>
    </source>
</reference>
<evidence type="ECO:0000313" key="3">
    <source>
        <dbReference type="Proteomes" id="UP000501926"/>
    </source>
</evidence>
<proteinExistence type="predicted"/>
<evidence type="ECO:0000313" key="1">
    <source>
        <dbReference type="EMBL" id="CAJ75382.1"/>
    </source>
</evidence>
<dbReference type="EMBL" id="CT573071">
    <property type="protein sequence ID" value="CAJ75382.1"/>
    <property type="molecule type" value="Genomic_DNA"/>
</dbReference>
<name>Q1Q5T6_KUEST</name>
<gene>
    <name evidence="2" type="ORF">KsCSTR_29160</name>
    <name evidence="1" type="ORF">kuste4620</name>
</gene>
<sequence>MGCYELYFALVKIFLIFHSAKSLMTKIQTAKLLLILVSIAFCLSNATMGKIITHEHELHFEHGTVHVHHTTGDHGPGETDHKDAKDILSFDYLPANHSNSAKTIHAIKPCLFSRFSLQPDDLFICISSKNFHFLSFRQSSSSNKIYQLNSAYLI</sequence>
<reference evidence="1" key="2">
    <citation type="submission" date="2006-01" db="EMBL/GenBank/DDBJ databases">
        <authorList>
            <person name="Genoscope"/>
        </authorList>
    </citation>
    <scope>NUCLEOTIDE SEQUENCE</scope>
</reference>